<dbReference type="GO" id="GO:0005737">
    <property type="term" value="C:cytoplasm"/>
    <property type="evidence" value="ECO:0007669"/>
    <property type="project" value="TreeGrafter"/>
</dbReference>
<dbReference type="EC" id="3.1.3.16" evidence="2"/>
<dbReference type="InterPro" id="IPR004843">
    <property type="entry name" value="Calcineurin-like_PHP"/>
</dbReference>
<evidence type="ECO:0000313" key="3">
    <source>
        <dbReference type="Proteomes" id="UP000217545"/>
    </source>
</evidence>
<proteinExistence type="predicted"/>
<dbReference type="PANTHER" id="PTHR42850">
    <property type="entry name" value="METALLOPHOSPHOESTERASE"/>
    <property type="match status" value="1"/>
</dbReference>
<name>A0AAC9ZC27_9RHOB</name>
<organism evidence="2 3">
    <name type="scientific">Phaeobacter gallaeciensis</name>
    <dbReference type="NCBI Taxonomy" id="60890"/>
    <lineage>
        <taxon>Bacteria</taxon>
        <taxon>Pseudomonadati</taxon>
        <taxon>Pseudomonadota</taxon>
        <taxon>Alphaproteobacteria</taxon>
        <taxon>Rhodobacterales</taxon>
        <taxon>Roseobacteraceae</taxon>
        <taxon>Phaeobacter</taxon>
    </lineage>
</organism>
<dbReference type="GO" id="GO:0008803">
    <property type="term" value="F:bis(5'-nucleosyl)-tetraphosphatase (symmetrical) activity"/>
    <property type="evidence" value="ECO:0007669"/>
    <property type="project" value="TreeGrafter"/>
</dbReference>
<sequence length="243" mass="26357">MFKKLITGVQGKSQEFVALNPELRFYVIGDIHGCDDLLAKLLTRLDPELPVVCLGDYIDRGEQSAKVLRRLMARPDITALIGNHEVMLLDFLADPIPNAEIWLRNGGLQTLASFGVGGVSEQSSAADLESAAQTLRAVMGAEMIAWLETLPTCCQSGNVFMAHAGADPEAPLTAQFRQALVWGRPDTRRLRREDGIWVVHGHWIVEEPTVAEGRIALDTGAFATGCLTAAEIDCGQVTFISTG</sequence>
<protein>
    <submittedName>
        <fullName evidence="2">Calcineurin-like phosphoesterase</fullName>
        <ecNumber evidence="2">3.1.3.16</ecNumber>
    </submittedName>
</protein>
<evidence type="ECO:0000313" key="2">
    <source>
        <dbReference type="EMBL" id="ATF07801.1"/>
    </source>
</evidence>
<dbReference type="InterPro" id="IPR029052">
    <property type="entry name" value="Metallo-depent_PP-like"/>
</dbReference>
<dbReference type="Pfam" id="PF00149">
    <property type="entry name" value="Metallophos"/>
    <property type="match status" value="1"/>
</dbReference>
<keyword evidence="2" id="KW-0378">Hydrolase</keyword>
<dbReference type="InterPro" id="IPR050126">
    <property type="entry name" value="Ap4A_hydrolase"/>
</dbReference>
<gene>
    <name evidence="2" type="ORF">PhaeoP63_03768</name>
</gene>
<dbReference type="GO" id="GO:0110154">
    <property type="term" value="P:RNA decapping"/>
    <property type="evidence" value="ECO:0007669"/>
    <property type="project" value="TreeGrafter"/>
</dbReference>
<dbReference type="PANTHER" id="PTHR42850:SF4">
    <property type="entry name" value="ZINC-DEPENDENT ENDOPOLYPHOSPHATASE"/>
    <property type="match status" value="1"/>
</dbReference>
<feature type="domain" description="Calcineurin-like phosphoesterase" evidence="1">
    <location>
        <begin position="23"/>
        <end position="203"/>
    </location>
</feature>
<keyword evidence="2" id="KW-0614">Plasmid</keyword>
<dbReference type="Gene3D" id="3.60.21.10">
    <property type="match status" value="1"/>
</dbReference>
<accession>A0AAC9ZC27</accession>
<evidence type="ECO:0000259" key="1">
    <source>
        <dbReference type="Pfam" id="PF00149"/>
    </source>
</evidence>
<dbReference type="GO" id="GO:0004722">
    <property type="term" value="F:protein serine/threonine phosphatase activity"/>
    <property type="evidence" value="ECO:0007669"/>
    <property type="project" value="UniProtKB-EC"/>
</dbReference>
<dbReference type="GeneID" id="31848126"/>
<dbReference type="SUPFAM" id="SSF56300">
    <property type="entry name" value="Metallo-dependent phosphatases"/>
    <property type="match status" value="1"/>
</dbReference>
<geneLocation type="plasmid" evidence="3">
    <name>pp63_a</name>
</geneLocation>
<reference evidence="2 3" key="1">
    <citation type="journal article" date="2017" name="Front. Microbiol.">
        <title>Phaeobacter piscinae sp. nov., a species of the Roseobacter group and potential aquaculture probiont.</title>
        <authorList>
            <person name="Sonnenschein E.C."/>
            <person name="Phippen C.B.W."/>
            <person name="Nielsen K.F."/>
            <person name="Mateiu R.V."/>
            <person name="Melchiorsen J."/>
            <person name="Gram L."/>
            <person name="Overmann J."/>
            <person name="Freese H.M."/>
        </authorList>
    </citation>
    <scope>NUCLEOTIDE SEQUENCE [LARGE SCALE GENOMIC DNA]</scope>
    <source>
        <strain evidence="2 3">P63</strain>
    </source>
</reference>
<dbReference type="Proteomes" id="UP000217545">
    <property type="component" value="Plasmid pP63_a"/>
</dbReference>
<dbReference type="RefSeq" id="WP_024099076.1">
    <property type="nucleotide sequence ID" value="NZ_CP010589.1"/>
</dbReference>
<dbReference type="AlphaFoldDB" id="A0AAC9ZC27"/>
<dbReference type="EMBL" id="CP010785">
    <property type="protein sequence ID" value="ATF07801.1"/>
    <property type="molecule type" value="Genomic_DNA"/>
</dbReference>